<reference evidence="9 10" key="1">
    <citation type="submission" date="2019-02" db="EMBL/GenBank/DDBJ databases">
        <title>Deep-cultivation of Planctomycetes and their phenomic and genomic characterization uncovers novel biology.</title>
        <authorList>
            <person name="Wiegand S."/>
            <person name="Jogler M."/>
            <person name="Boedeker C."/>
            <person name="Pinto D."/>
            <person name="Vollmers J."/>
            <person name="Rivas-Marin E."/>
            <person name="Kohn T."/>
            <person name="Peeters S.H."/>
            <person name="Heuer A."/>
            <person name="Rast P."/>
            <person name="Oberbeckmann S."/>
            <person name="Bunk B."/>
            <person name="Jeske O."/>
            <person name="Meyerdierks A."/>
            <person name="Storesund J.E."/>
            <person name="Kallscheuer N."/>
            <person name="Luecker S."/>
            <person name="Lage O.M."/>
            <person name="Pohl T."/>
            <person name="Merkel B.J."/>
            <person name="Hornburger P."/>
            <person name="Mueller R.-W."/>
            <person name="Bruemmer F."/>
            <person name="Labrenz M."/>
            <person name="Spormann A.M."/>
            <person name="Op den Camp H."/>
            <person name="Overmann J."/>
            <person name="Amann R."/>
            <person name="Jetten M.S.M."/>
            <person name="Mascher T."/>
            <person name="Medema M.H."/>
            <person name="Devos D.P."/>
            <person name="Kaster A.-K."/>
            <person name="Ovreas L."/>
            <person name="Rohde M."/>
            <person name="Galperin M.Y."/>
            <person name="Jogler C."/>
        </authorList>
    </citation>
    <scope>NUCLEOTIDE SEQUENCE [LARGE SCALE GENOMIC DNA]</scope>
    <source>
        <strain evidence="9 10">Mal33</strain>
    </source>
</reference>
<dbReference type="Gene3D" id="1.25.40.10">
    <property type="entry name" value="Tetratricopeptide repeat domain"/>
    <property type="match status" value="1"/>
</dbReference>
<dbReference type="GO" id="GO:0005524">
    <property type="term" value="F:ATP binding"/>
    <property type="evidence" value="ECO:0007669"/>
    <property type="project" value="UniProtKB-UniRule"/>
</dbReference>
<keyword evidence="1 9" id="KW-0808">Transferase</keyword>
<dbReference type="InterPro" id="IPR011990">
    <property type="entry name" value="TPR-like_helical_dom_sf"/>
</dbReference>
<evidence type="ECO:0000313" key="9">
    <source>
        <dbReference type="EMBL" id="QDV58941.1"/>
    </source>
</evidence>
<accession>A0A518J0S1</accession>
<dbReference type="InterPro" id="IPR000719">
    <property type="entry name" value="Prot_kinase_dom"/>
</dbReference>
<dbReference type="SUPFAM" id="SSF56112">
    <property type="entry name" value="Protein kinase-like (PK-like)"/>
    <property type="match status" value="1"/>
</dbReference>
<evidence type="ECO:0000256" key="2">
    <source>
        <dbReference type="ARBA" id="ARBA00022741"/>
    </source>
</evidence>
<dbReference type="InterPro" id="IPR011009">
    <property type="entry name" value="Kinase-like_dom_sf"/>
</dbReference>
<feature type="domain" description="Protein kinase" evidence="8">
    <location>
        <begin position="110"/>
        <end position="411"/>
    </location>
</feature>
<evidence type="ECO:0000256" key="5">
    <source>
        <dbReference type="PROSITE-ProRule" id="PRU10141"/>
    </source>
</evidence>
<keyword evidence="2 5" id="KW-0547">Nucleotide-binding</keyword>
<feature type="coiled-coil region" evidence="6">
    <location>
        <begin position="469"/>
        <end position="507"/>
    </location>
</feature>
<dbReference type="PROSITE" id="PS00108">
    <property type="entry name" value="PROTEIN_KINASE_ST"/>
    <property type="match status" value="1"/>
</dbReference>
<dbReference type="SUPFAM" id="SSF48452">
    <property type="entry name" value="TPR-like"/>
    <property type="match status" value="1"/>
</dbReference>
<keyword evidence="6" id="KW-0175">Coiled coil</keyword>
<dbReference type="Pfam" id="PF00069">
    <property type="entry name" value="Pkinase"/>
    <property type="match status" value="1"/>
</dbReference>
<gene>
    <name evidence="9" type="primary">pknB_24</name>
    <name evidence="9" type="ORF">Mal33_49660</name>
</gene>
<dbReference type="AlphaFoldDB" id="A0A518J0S1"/>
<evidence type="ECO:0000256" key="7">
    <source>
        <dbReference type="SAM" id="MobiDB-lite"/>
    </source>
</evidence>
<sequence length="805" mass="89354">MANNNAKNRGIFCPFAIGFDAIQVMPHPSQQTIFLAALDREEPDQRAAYLRDACGDDAQLRSEVEALLAAHDRPGNALDRPPLSPVQMDETLDAPAVQSSSHIGTTIGPYRLMEQIGEGGFGLVFVAQQEKPVRRKVALKIIKPGMASQQILARFDAERQAVAIMDHPNIARVFDAGVTDDARPYFVMELVKGLPITSFCDQHAMPLRQRLELFRDVCAATQHAHQKGVIHRDLKPSNVMVTMHDDKPVVKVIDFGVAKAIGQNLTDQTIYTQFYAMIGTPLYMSPEQAAMSGLDVDTRSDIYSLGVLLYELLTGTTPFDRNRLETAGYDEMRRIIREEQPPRPSIRLTTIQAADTNTTVQPRTHVDLTVAKQREAIPTDLDWIVMKAVEKDRTRRYESSSAMSDDLRRFLESVPIEARPPSKAYRLRKFAARNRAALLTATLVATALLLGTAASLYQASRAVAERDEKESALRDAIEARKEVEQFADNLKNANQLVSEAIANENAEEFAAANAKFNEAVDLMPNYYLVWFQRAMMRARLSLWDEAAEDFSKAMRLEAPLASRQWEGAAALFYVTGRSDDYREIYSRLLKQGADDTRPLTFNTLRSCLIDPLNATDAKRLAVDSETLLDESEANGFGGPGFGPPEPGSRRPDGPQRDGPRPGGPRGPDDGPGRPMFAPRSVLQYIAGWARLRAGQPRQALHWLELASHSRGPSGTMVHSLRAMAYHQLGDHAQAQSELALADDALRTMTDKVVKRSGNTGPWIDFVEMVILHREATEMLAGATPKIDPQFEAFQQRGRRSLALAD</sequence>
<evidence type="ECO:0000256" key="3">
    <source>
        <dbReference type="ARBA" id="ARBA00022777"/>
    </source>
</evidence>
<dbReference type="SMART" id="SM00220">
    <property type="entry name" value="S_TKc"/>
    <property type="match status" value="1"/>
</dbReference>
<feature type="binding site" evidence="5">
    <location>
        <position position="140"/>
    </location>
    <ligand>
        <name>ATP</name>
        <dbReference type="ChEBI" id="CHEBI:30616"/>
    </ligand>
</feature>
<organism evidence="9 10">
    <name type="scientific">Rosistilla oblonga</name>
    <dbReference type="NCBI Taxonomy" id="2527990"/>
    <lineage>
        <taxon>Bacteria</taxon>
        <taxon>Pseudomonadati</taxon>
        <taxon>Planctomycetota</taxon>
        <taxon>Planctomycetia</taxon>
        <taxon>Pirellulales</taxon>
        <taxon>Pirellulaceae</taxon>
        <taxon>Rosistilla</taxon>
    </lineage>
</organism>
<dbReference type="PANTHER" id="PTHR43289:SF6">
    <property type="entry name" value="SERINE_THREONINE-PROTEIN KINASE NEKL-3"/>
    <property type="match status" value="1"/>
</dbReference>
<dbReference type="PROSITE" id="PS00107">
    <property type="entry name" value="PROTEIN_KINASE_ATP"/>
    <property type="match status" value="1"/>
</dbReference>
<dbReference type="Proteomes" id="UP000316770">
    <property type="component" value="Chromosome"/>
</dbReference>
<dbReference type="EMBL" id="CP036318">
    <property type="protein sequence ID" value="QDV58941.1"/>
    <property type="molecule type" value="Genomic_DNA"/>
</dbReference>
<dbReference type="PROSITE" id="PS50011">
    <property type="entry name" value="PROTEIN_KINASE_DOM"/>
    <property type="match status" value="1"/>
</dbReference>
<dbReference type="InterPro" id="IPR008271">
    <property type="entry name" value="Ser/Thr_kinase_AS"/>
</dbReference>
<keyword evidence="10" id="KW-1185">Reference proteome</keyword>
<evidence type="ECO:0000256" key="4">
    <source>
        <dbReference type="ARBA" id="ARBA00022840"/>
    </source>
</evidence>
<protein>
    <submittedName>
        <fullName evidence="9">Serine/threonine-protein kinase PknB</fullName>
        <ecNumber evidence="9">2.7.11.1</ecNumber>
    </submittedName>
</protein>
<dbReference type="EC" id="2.7.11.1" evidence="9"/>
<dbReference type="Gene3D" id="1.10.510.10">
    <property type="entry name" value="Transferase(Phosphotransferase) domain 1"/>
    <property type="match status" value="1"/>
</dbReference>
<dbReference type="PANTHER" id="PTHR43289">
    <property type="entry name" value="MITOGEN-ACTIVATED PROTEIN KINASE KINASE KINASE 20-RELATED"/>
    <property type="match status" value="1"/>
</dbReference>
<feature type="region of interest" description="Disordered" evidence="7">
    <location>
        <begin position="629"/>
        <end position="676"/>
    </location>
</feature>
<dbReference type="GO" id="GO:0004674">
    <property type="term" value="F:protein serine/threonine kinase activity"/>
    <property type="evidence" value="ECO:0007669"/>
    <property type="project" value="UniProtKB-EC"/>
</dbReference>
<evidence type="ECO:0000313" key="10">
    <source>
        <dbReference type="Proteomes" id="UP000316770"/>
    </source>
</evidence>
<evidence type="ECO:0000256" key="1">
    <source>
        <dbReference type="ARBA" id="ARBA00022679"/>
    </source>
</evidence>
<evidence type="ECO:0000256" key="6">
    <source>
        <dbReference type="SAM" id="Coils"/>
    </source>
</evidence>
<dbReference type="InterPro" id="IPR017441">
    <property type="entry name" value="Protein_kinase_ATP_BS"/>
</dbReference>
<feature type="compositionally biased region" description="Basic and acidic residues" evidence="7">
    <location>
        <begin position="647"/>
        <end position="659"/>
    </location>
</feature>
<dbReference type="CDD" id="cd14014">
    <property type="entry name" value="STKc_PknB_like"/>
    <property type="match status" value="1"/>
</dbReference>
<proteinExistence type="predicted"/>
<keyword evidence="3 9" id="KW-0418">Kinase</keyword>
<evidence type="ECO:0000259" key="8">
    <source>
        <dbReference type="PROSITE" id="PS50011"/>
    </source>
</evidence>
<name>A0A518J0S1_9BACT</name>
<dbReference type="Gene3D" id="3.30.200.20">
    <property type="entry name" value="Phosphorylase Kinase, domain 1"/>
    <property type="match status" value="1"/>
</dbReference>
<keyword evidence="4 5" id="KW-0067">ATP-binding</keyword>